<keyword evidence="3" id="KW-1185">Reference proteome</keyword>
<evidence type="ECO:0000313" key="2">
    <source>
        <dbReference type="EMBL" id="KAJ55509.1"/>
    </source>
</evidence>
<keyword evidence="1" id="KW-0812">Transmembrane</keyword>
<name>A0A037ZIQ2_9RHOB</name>
<protein>
    <submittedName>
        <fullName evidence="2">Uncharacterized protein</fullName>
    </submittedName>
</protein>
<keyword evidence="1" id="KW-0472">Membrane</keyword>
<dbReference type="STRING" id="1454373.ACMU_12510"/>
<organism evidence="2 3">
    <name type="scientific">Actibacterium mucosum KCTC 23349</name>
    <dbReference type="NCBI Taxonomy" id="1454373"/>
    <lineage>
        <taxon>Bacteria</taxon>
        <taxon>Pseudomonadati</taxon>
        <taxon>Pseudomonadota</taxon>
        <taxon>Alphaproteobacteria</taxon>
        <taxon>Rhodobacterales</taxon>
        <taxon>Roseobacteraceae</taxon>
        <taxon>Actibacterium</taxon>
    </lineage>
</organism>
<dbReference type="Proteomes" id="UP000026249">
    <property type="component" value="Unassembled WGS sequence"/>
</dbReference>
<feature type="transmembrane region" description="Helical" evidence="1">
    <location>
        <begin position="47"/>
        <end position="66"/>
    </location>
</feature>
<evidence type="ECO:0000313" key="3">
    <source>
        <dbReference type="Proteomes" id="UP000026249"/>
    </source>
</evidence>
<dbReference type="AlphaFoldDB" id="A0A037ZIQ2"/>
<accession>A0A037ZIQ2</accession>
<feature type="transmembrane region" description="Helical" evidence="1">
    <location>
        <begin position="145"/>
        <end position="166"/>
    </location>
</feature>
<dbReference type="RefSeq" id="WP_035259342.1">
    <property type="nucleotide sequence ID" value="NZ_JFKE01000004.1"/>
</dbReference>
<reference evidence="2 3" key="1">
    <citation type="submission" date="2014-03" db="EMBL/GenBank/DDBJ databases">
        <title>Draft Genome Sequence of Actibacterium mucosum KCTC 23349, a Marine Alphaproteobacterium with Complex Ionic Requirements Isolated from Mediterranean Seawater at Malvarrosa Beach, Valencia, Spain.</title>
        <authorList>
            <person name="Arahal D.R."/>
            <person name="Shao Z."/>
            <person name="Lai Q."/>
            <person name="Pujalte M.J."/>
        </authorList>
    </citation>
    <scope>NUCLEOTIDE SEQUENCE [LARGE SCALE GENOMIC DNA]</scope>
    <source>
        <strain evidence="2 3">KCTC 23349</strain>
    </source>
</reference>
<dbReference type="OrthoDB" id="7851171at2"/>
<dbReference type="EMBL" id="JFKE01000004">
    <property type="protein sequence ID" value="KAJ55509.1"/>
    <property type="molecule type" value="Genomic_DNA"/>
</dbReference>
<feature type="transmembrane region" description="Helical" evidence="1">
    <location>
        <begin position="78"/>
        <end position="100"/>
    </location>
</feature>
<proteinExistence type="predicted"/>
<sequence length="168" mass="19731">MSLPQDISPARLTRQSALTERDFHFAVTQYRLYADRVTELQKEREHWVRHSIIATFAFFGWMSVYRDTFTMTFMLNTVQIQAIYFLPLLFNFGGALRFYFIQRDINRLVTYLAEMERDTLCLPDEICDAPSGRGIRDRHWHAPSIGYWVVICILSAIAGLILTFHIPF</sequence>
<comment type="caution">
    <text evidence="2">The sequence shown here is derived from an EMBL/GenBank/DDBJ whole genome shotgun (WGS) entry which is preliminary data.</text>
</comment>
<evidence type="ECO:0000256" key="1">
    <source>
        <dbReference type="SAM" id="Phobius"/>
    </source>
</evidence>
<gene>
    <name evidence="2" type="ORF">ACMU_12510</name>
</gene>
<keyword evidence="1" id="KW-1133">Transmembrane helix</keyword>